<dbReference type="PROSITE" id="PS50097">
    <property type="entry name" value="BTB"/>
    <property type="match status" value="1"/>
</dbReference>
<reference evidence="2" key="1">
    <citation type="journal article" date="2020" name="Stud. Mycol.">
        <title>101 Dothideomycetes genomes: a test case for predicting lifestyles and emergence of pathogens.</title>
        <authorList>
            <person name="Haridas S."/>
            <person name="Albert R."/>
            <person name="Binder M."/>
            <person name="Bloem J."/>
            <person name="Labutti K."/>
            <person name="Salamov A."/>
            <person name="Andreopoulos B."/>
            <person name="Baker S."/>
            <person name="Barry K."/>
            <person name="Bills G."/>
            <person name="Bluhm B."/>
            <person name="Cannon C."/>
            <person name="Castanera R."/>
            <person name="Culley D."/>
            <person name="Daum C."/>
            <person name="Ezra D."/>
            <person name="Gonzalez J."/>
            <person name="Henrissat B."/>
            <person name="Kuo A."/>
            <person name="Liang C."/>
            <person name="Lipzen A."/>
            <person name="Lutzoni F."/>
            <person name="Magnuson J."/>
            <person name="Mondo S."/>
            <person name="Nolan M."/>
            <person name="Ohm R."/>
            <person name="Pangilinan J."/>
            <person name="Park H.-J."/>
            <person name="Ramirez L."/>
            <person name="Alfaro M."/>
            <person name="Sun H."/>
            <person name="Tritt A."/>
            <person name="Yoshinaga Y."/>
            <person name="Zwiers L.-H."/>
            <person name="Turgeon B."/>
            <person name="Goodwin S."/>
            <person name="Spatafora J."/>
            <person name="Crous P."/>
            <person name="Grigoriev I."/>
        </authorList>
    </citation>
    <scope>NUCLEOTIDE SEQUENCE</scope>
    <source>
        <strain evidence="2">CBS 110217</strain>
    </source>
</reference>
<feature type="domain" description="BTB" evidence="1">
    <location>
        <begin position="1"/>
        <end position="65"/>
    </location>
</feature>
<accession>A0A9P4GUT6</accession>
<gene>
    <name evidence="2" type="ORF">EK21DRAFT_18013</name>
</gene>
<dbReference type="EMBL" id="ML978361">
    <property type="protein sequence ID" value="KAF2023293.1"/>
    <property type="molecule type" value="Genomic_DNA"/>
</dbReference>
<proteinExistence type="predicted"/>
<dbReference type="PANTHER" id="PTHR47843">
    <property type="entry name" value="BTB DOMAIN-CONTAINING PROTEIN-RELATED"/>
    <property type="match status" value="1"/>
</dbReference>
<evidence type="ECO:0000259" key="1">
    <source>
        <dbReference type="PROSITE" id="PS50097"/>
    </source>
</evidence>
<dbReference type="Gene3D" id="3.30.710.10">
    <property type="entry name" value="Potassium Channel Kv1.1, Chain A"/>
    <property type="match status" value="1"/>
</dbReference>
<dbReference type="AlphaFoldDB" id="A0A9P4GUT6"/>
<sequence>VAVGRGPERRTFSVHSNLLMKRSNFFQSAMESGTSPEGFRLPDDYPDIFRLYISLLYCGNVSTRGATEWIMLCRLYVLGEKLQDCQAKNTIIDAMQCCVQEQ</sequence>
<evidence type="ECO:0000313" key="2">
    <source>
        <dbReference type="EMBL" id="KAF2023293.1"/>
    </source>
</evidence>
<dbReference type="PANTHER" id="PTHR47843:SF2">
    <property type="entry name" value="BTB DOMAIN-CONTAINING PROTEIN"/>
    <property type="match status" value="1"/>
</dbReference>
<dbReference type="InterPro" id="IPR011333">
    <property type="entry name" value="SKP1/BTB/POZ_sf"/>
</dbReference>
<dbReference type="SUPFAM" id="SSF54695">
    <property type="entry name" value="POZ domain"/>
    <property type="match status" value="1"/>
</dbReference>
<feature type="non-terminal residue" evidence="2">
    <location>
        <position position="102"/>
    </location>
</feature>
<dbReference type="CDD" id="cd18186">
    <property type="entry name" value="BTB_POZ_ZBTB_KLHL-like"/>
    <property type="match status" value="1"/>
</dbReference>
<dbReference type="Proteomes" id="UP000799777">
    <property type="component" value="Unassembled WGS sequence"/>
</dbReference>
<feature type="non-terminal residue" evidence="2">
    <location>
        <position position="1"/>
    </location>
</feature>
<dbReference type="Pfam" id="PF00651">
    <property type="entry name" value="BTB"/>
    <property type="match status" value="1"/>
</dbReference>
<keyword evidence="3" id="KW-1185">Reference proteome</keyword>
<organism evidence="2 3">
    <name type="scientific">Setomelanomma holmii</name>
    <dbReference type="NCBI Taxonomy" id="210430"/>
    <lineage>
        <taxon>Eukaryota</taxon>
        <taxon>Fungi</taxon>
        <taxon>Dikarya</taxon>
        <taxon>Ascomycota</taxon>
        <taxon>Pezizomycotina</taxon>
        <taxon>Dothideomycetes</taxon>
        <taxon>Pleosporomycetidae</taxon>
        <taxon>Pleosporales</taxon>
        <taxon>Pleosporineae</taxon>
        <taxon>Phaeosphaeriaceae</taxon>
        <taxon>Setomelanomma</taxon>
    </lineage>
</organism>
<dbReference type="OrthoDB" id="1022638at2759"/>
<protein>
    <recommendedName>
        <fullName evidence="1">BTB domain-containing protein</fullName>
    </recommendedName>
</protein>
<evidence type="ECO:0000313" key="3">
    <source>
        <dbReference type="Proteomes" id="UP000799777"/>
    </source>
</evidence>
<name>A0A9P4GUT6_9PLEO</name>
<comment type="caution">
    <text evidence="2">The sequence shown here is derived from an EMBL/GenBank/DDBJ whole genome shotgun (WGS) entry which is preliminary data.</text>
</comment>
<dbReference type="InterPro" id="IPR000210">
    <property type="entry name" value="BTB/POZ_dom"/>
</dbReference>